<evidence type="ECO:0000313" key="10">
    <source>
        <dbReference type="Proteomes" id="UP000617743"/>
    </source>
</evidence>
<proteinExistence type="predicted"/>
<dbReference type="Proteomes" id="UP000617743">
    <property type="component" value="Unassembled WGS sequence"/>
</dbReference>
<evidence type="ECO:0000313" key="9">
    <source>
        <dbReference type="EMBL" id="GGW79988.1"/>
    </source>
</evidence>
<comment type="caution">
    <text evidence="9">The sequence shown here is derived from an EMBL/GenBank/DDBJ whole genome shotgun (WGS) entry which is preliminary data.</text>
</comment>
<evidence type="ECO:0000256" key="3">
    <source>
        <dbReference type="ARBA" id="ARBA00022692"/>
    </source>
</evidence>
<feature type="transmembrane region" description="Helical" evidence="7">
    <location>
        <begin position="83"/>
        <end position="102"/>
    </location>
</feature>
<keyword evidence="2" id="KW-1003">Cell membrane</keyword>
<keyword evidence="5 7" id="KW-0472">Membrane</keyword>
<comment type="subcellular location">
    <subcellularLocation>
        <location evidence="1">Cell membrane</location>
        <topology evidence="1">Multi-pass membrane protein</topology>
    </subcellularLocation>
</comment>
<dbReference type="InterPro" id="IPR010432">
    <property type="entry name" value="RDD"/>
</dbReference>
<dbReference type="InterPro" id="IPR051791">
    <property type="entry name" value="Pra-immunoreactive"/>
</dbReference>
<sequence>MRRDPGRPARVDRYRAVERVSALLFHPDVQTAVLVGMEEKESSSAESQHAPDSWLYGPQQPGGPPQPVLASAWTRAAAFISDIVIFGVALGVLGAAVTFILGGSSDLYGFPTFVVLLFCYSPICTAWWGGTPGKLAFGIRVVRARDGRRLSYGRALGRHMSHAGMQFVPFLNVINNLSCVWDKPLKQCFHDKIAASVVVERERS</sequence>
<keyword evidence="4 7" id="KW-1133">Transmembrane helix</keyword>
<evidence type="ECO:0000256" key="2">
    <source>
        <dbReference type="ARBA" id="ARBA00022475"/>
    </source>
</evidence>
<feature type="domain" description="RDD" evidence="8">
    <location>
        <begin position="69"/>
        <end position="194"/>
    </location>
</feature>
<dbReference type="Pfam" id="PF06271">
    <property type="entry name" value="RDD"/>
    <property type="match status" value="1"/>
</dbReference>
<reference evidence="10" key="1">
    <citation type="journal article" date="2019" name="Int. J. Syst. Evol. Microbiol.">
        <title>The Global Catalogue of Microorganisms (GCM) 10K type strain sequencing project: providing services to taxonomists for standard genome sequencing and annotation.</title>
        <authorList>
            <consortium name="The Broad Institute Genomics Platform"/>
            <consortium name="The Broad Institute Genome Sequencing Center for Infectious Disease"/>
            <person name="Wu L."/>
            <person name="Ma J."/>
        </authorList>
    </citation>
    <scope>NUCLEOTIDE SEQUENCE [LARGE SCALE GENOMIC DNA]</scope>
    <source>
        <strain evidence="10">JCM 4866</strain>
    </source>
</reference>
<gene>
    <name evidence="9" type="ORF">GCM10010383_04510</name>
</gene>
<dbReference type="PANTHER" id="PTHR36115:SF9">
    <property type="entry name" value="LMO1584 PROTEIN"/>
    <property type="match status" value="1"/>
</dbReference>
<evidence type="ECO:0000256" key="6">
    <source>
        <dbReference type="SAM" id="MobiDB-lite"/>
    </source>
</evidence>
<evidence type="ECO:0000259" key="8">
    <source>
        <dbReference type="Pfam" id="PF06271"/>
    </source>
</evidence>
<organism evidence="9 10">
    <name type="scientific">Streptomyces lomondensis</name>
    <dbReference type="NCBI Taxonomy" id="68229"/>
    <lineage>
        <taxon>Bacteria</taxon>
        <taxon>Bacillati</taxon>
        <taxon>Actinomycetota</taxon>
        <taxon>Actinomycetes</taxon>
        <taxon>Kitasatosporales</taxon>
        <taxon>Streptomycetaceae</taxon>
        <taxon>Streptomyces</taxon>
    </lineage>
</organism>
<dbReference type="PANTHER" id="PTHR36115">
    <property type="entry name" value="PROLINE-RICH ANTIGEN HOMOLOG-RELATED"/>
    <property type="match status" value="1"/>
</dbReference>
<accession>A0ABQ2WVQ7</accession>
<evidence type="ECO:0000256" key="1">
    <source>
        <dbReference type="ARBA" id="ARBA00004651"/>
    </source>
</evidence>
<evidence type="ECO:0000256" key="4">
    <source>
        <dbReference type="ARBA" id="ARBA00022989"/>
    </source>
</evidence>
<name>A0ABQ2WVQ7_9ACTN</name>
<protein>
    <recommendedName>
        <fullName evidence="8">RDD domain-containing protein</fullName>
    </recommendedName>
</protein>
<feature type="region of interest" description="Disordered" evidence="6">
    <location>
        <begin position="40"/>
        <end position="62"/>
    </location>
</feature>
<dbReference type="EMBL" id="BMWC01000001">
    <property type="protein sequence ID" value="GGW79988.1"/>
    <property type="molecule type" value="Genomic_DNA"/>
</dbReference>
<keyword evidence="10" id="KW-1185">Reference proteome</keyword>
<feature type="transmembrane region" description="Helical" evidence="7">
    <location>
        <begin position="108"/>
        <end position="130"/>
    </location>
</feature>
<evidence type="ECO:0000256" key="5">
    <source>
        <dbReference type="ARBA" id="ARBA00023136"/>
    </source>
</evidence>
<evidence type="ECO:0000256" key="7">
    <source>
        <dbReference type="SAM" id="Phobius"/>
    </source>
</evidence>
<keyword evidence="3 7" id="KW-0812">Transmembrane</keyword>